<keyword evidence="1" id="KW-0472">Membrane</keyword>
<evidence type="ECO:0000313" key="4">
    <source>
        <dbReference type="Proteomes" id="UP000373149"/>
    </source>
</evidence>
<proteinExistence type="predicted"/>
<evidence type="ECO:0000259" key="2">
    <source>
        <dbReference type="Pfam" id="PF03992"/>
    </source>
</evidence>
<evidence type="ECO:0000256" key="1">
    <source>
        <dbReference type="SAM" id="Phobius"/>
    </source>
</evidence>
<comment type="caution">
    <text evidence="3">The sequence shown here is derived from an EMBL/GenBank/DDBJ whole genome shotgun (WGS) entry which is preliminary data.</text>
</comment>
<accession>A0A5N8WVY6</accession>
<dbReference type="AlphaFoldDB" id="A0A5N8WVY6"/>
<dbReference type="GO" id="GO:0004497">
    <property type="term" value="F:monooxygenase activity"/>
    <property type="evidence" value="ECO:0007669"/>
    <property type="project" value="UniProtKB-KW"/>
</dbReference>
<keyword evidence="3" id="KW-0560">Oxidoreductase</keyword>
<keyword evidence="1" id="KW-1133">Transmembrane helix</keyword>
<gene>
    <name evidence="3" type="ORF">FPZ41_23965</name>
</gene>
<keyword evidence="1" id="KW-0812">Transmembrane</keyword>
<protein>
    <submittedName>
        <fullName evidence="3">Antibiotic biosynthesis monooxygenase</fullName>
    </submittedName>
</protein>
<dbReference type="Pfam" id="PF03992">
    <property type="entry name" value="ABM"/>
    <property type="match status" value="1"/>
</dbReference>
<evidence type="ECO:0000313" key="3">
    <source>
        <dbReference type="EMBL" id="MPY51447.1"/>
    </source>
</evidence>
<dbReference type="InterPro" id="IPR007138">
    <property type="entry name" value="ABM_dom"/>
</dbReference>
<dbReference type="InterPro" id="IPR011008">
    <property type="entry name" value="Dimeric_a/b-barrel"/>
</dbReference>
<dbReference type="SUPFAM" id="SSF54909">
    <property type="entry name" value="Dimeric alpha+beta barrel"/>
    <property type="match status" value="1"/>
</dbReference>
<dbReference type="InterPro" id="IPR038762">
    <property type="entry name" value="ABM_predict"/>
</dbReference>
<reference evidence="3 4" key="1">
    <citation type="submission" date="2019-09" db="EMBL/GenBank/DDBJ databases">
        <authorList>
            <person name="Duangmal K."/>
            <person name="Teo W.F.A."/>
            <person name="Lipun K."/>
        </authorList>
    </citation>
    <scope>NUCLEOTIDE SEQUENCE [LARGE SCALE GENOMIC DNA]</scope>
    <source>
        <strain evidence="3 4">K1PN6</strain>
    </source>
</reference>
<keyword evidence="3" id="KW-0503">Monooxygenase</keyword>
<dbReference type="Proteomes" id="UP000373149">
    <property type="component" value="Unassembled WGS sequence"/>
</dbReference>
<sequence length="200" mass="23062">MSRTREVPTAADRPEDQGVTLVYSWEVEPGREAEFEELTHEIADVAAGFCGHEGIVWLRPHRGQRLYHGVLRFSSQDRLDAWLRLPERRAWLEHMRAVGHQVSHVQRQPTGMETWFSLPQRPVDAPPRWKMTLMTMLGAYPISLAINWLITPHTAALPVPLKALLFPLLVAPLLTYLVMPGLSRLFRRWLYGEEPRSEVK</sequence>
<dbReference type="PANTHER" id="PTHR40057">
    <property type="entry name" value="SLR1162 PROTEIN"/>
    <property type="match status" value="1"/>
</dbReference>
<dbReference type="Gene3D" id="3.30.70.100">
    <property type="match status" value="1"/>
</dbReference>
<dbReference type="EMBL" id="VMNX01000096">
    <property type="protein sequence ID" value="MPY51447.1"/>
    <property type="molecule type" value="Genomic_DNA"/>
</dbReference>
<dbReference type="RefSeq" id="WP_152865791.1">
    <property type="nucleotide sequence ID" value="NZ_VMNX01000096.1"/>
</dbReference>
<organism evidence="3 4">
    <name type="scientific">Streptomyces acidicola</name>
    <dbReference type="NCBI Taxonomy" id="2596892"/>
    <lineage>
        <taxon>Bacteria</taxon>
        <taxon>Bacillati</taxon>
        <taxon>Actinomycetota</taxon>
        <taxon>Actinomycetes</taxon>
        <taxon>Kitasatosporales</taxon>
        <taxon>Streptomycetaceae</taxon>
        <taxon>Streptomyces</taxon>
    </lineage>
</organism>
<feature type="transmembrane region" description="Helical" evidence="1">
    <location>
        <begin position="163"/>
        <end position="182"/>
    </location>
</feature>
<name>A0A5N8WVY6_9ACTN</name>
<feature type="domain" description="ABM" evidence="2">
    <location>
        <begin position="19"/>
        <end position="93"/>
    </location>
</feature>
<keyword evidence="4" id="KW-1185">Reference proteome</keyword>
<dbReference type="PANTHER" id="PTHR40057:SF1">
    <property type="entry name" value="SLR1162 PROTEIN"/>
    <property type="match status" value="1"/>
</dbReference>
<feature type="transmembrane region" description="Helical" evidence="1">
    <location>
        <begin position="131"/>
        <end position="151"/>
    </location>
</feature>